<dbReference type="InterPro" id="IPR037523">
    <property type="entry name" value="VOC_core"/>
</dbReference>
<dbReference type="Pfam" id="PF00903">
    <property type="entry name" value="Glyoxalase"/>
    <property type="match status" value="1"/>
</dbReference>
<comment type="caution">
    <text evidence="3">The sequence shown here is derived from an EMBL/GenBank/DDBJ whole genome shotgun (WGS) entry which is preliminary data.</text>
</comment>
<evidence type="ECO:0000313" key="4">
    <source>
        <dbReference type="Proteomes" id="UP001385809"/>
    </source>
</evidence>
<proteinExistence type="predicted"/>
<dbReference type="InterPro" id="IPR029068">
    <property type="entry name" value="Glyas_Bleomycin-R_OHBP_Dase"/>
</dbReference>
<accession>A0ABU8MQ76</accession>
<dbReference type="InterPro" id="IPR004360">
    <property type="entry name" value="Glyas_Fos-R_dOase_dom"/>
</dbReference>
<sequence length="146" mass="15828">MPVRRMDHVTIVAADLDAMVAFFVDLGLEVVQERTAIDDEWAARVVGVEGARSEIVMVQTPDGHSRLELQHYVDPPATGGIGHAPSNTLGITNVAFEVDDVRGMVDRLAAQGFGLVGHLENYADVYLLCYVRGPEGIIVMLAERIG</sequence>
<dbReference type="SUPFAM" id="SSF54593">
    <property type="entry name" value="Glyoxalase/Bleomycin resistance protein/Dihydroxybiphenyl dioxygenase"/>
    <property type="match status" value="1"/>
</dbReference>
<organism evidence="3 4">
    <name type="scientific">Actinomycetospora aurantiaca</name>
    <dbReference type="NCBI Taxonomy" id="3129233"/>
    <lineage>
        <taxon>Bacteria</taxon>
        <taxon>Bacillati</taxon>
        <taxon>Actinomycetota</taxon>
        <taxon>Actinomycetes</taxon>
        <taxon>Pseudonocardiales</taxon>
        <taxon>Pseudonocardiaceae</taxon>
        <taxon>Actinomycetospora</taxon>
    </lineage>
</organism>
<dbReference type="CDD" id="cd08353">
    <property type="entry name" value="VOC_like"/>
    <property type="match status" value="1"/>
</dbReference>
<dbReference type="EMBL" id="JBBEGN010000008">
    <property type="protein sequence ID" value="MEJ2869476.1"/>
    <property type="molecule type" value="Genomic_DNA"/>
</dbReference>
<name>A0ABU8MQ76_9PSEU</name>
<dbReference type="PANTHER" id="PTHR43048">
    <property type="entry name" value="METHYLMALONYL-COA EPIMERASE"/>
    <property type="match status" value="1"/>
</dbReference>
<gene>
    <name evidence="3" type="ORF">WCD74_16990</name>
</gene>
<dbReference type="PANTHER" id="PTHR43048:SF5">
    <property type="entry name" value="BLR5325 PROTEIN"/>
    <property type="match status" value="1"/>
</dbReference>
<keyword evidence="4" id="KW-1185">Reference proteome</keyword>
<dbReference type="Gene3D" id="3.10.180.10">
    <property type="entry name" value="2,3-Dihydroxybiphenyl 1,2-Dioxygenase, domain 1"/>
    <property type="match status" value="1"/>
</dbReference>
<reference evidence="3 4" key="1">
    <citation type="submission" date="2024-03" db="EMBL/GenBank/DDBJ databases">
        <title>Actinomycetospora sp. OC33-EN08, a novel actinomycete isolated from wild orchid (Aerides multiflora).</title>
        <authorList>
            <person name="Suriyachadkun C."/>
        </authorList>
    </citation>
    <scope>NUCLEOTIDE SEQUENCE [LARGE SCALE GENOMIC DNA]</scope>
    <source>
        <strain evidence="3 4">OC33-EN08</strain>
    </source>
</reference>
<dbReference type="RefSeq" id="WP_337696055.1">
    <property type="nucleotide sequence ID" value="NZ_JBBEGN010000008.1"/>
</dbReference>
<keyword evidence="1" id="KW-0479">Metal-binding</keyword>
<evidence type="ECO:0000256" key="1">
    <source>
        <dbReference type="ARBA" id="ARBA00022723"/>
    </source>
</evidence>
<dbReference type="PROSITE" id="PS51819">
    <property type="entry name" value="VOC"/>
    <property type="match status" value="1"/>
</dbReference>
<evidence type="ECO:0000259" key="2">
    <source>
        <dbReference type="PROSITE" id="PS51819"/>
    </source>
</evidence>
<protein>
    <submittedName>
        <fullName evidence="3">VOC family protein</fullName>
    </submittedName>
</protein>
<evidence type="ECO:0000313" key="3">
    <source>
        <dbReference type="EMBL" id="MEJ2869476.1"/>
    </source>
</evidence>
<dbReference type="Proteomes" id="UP001385809">
    <property type="component" value="Unassembled WGS sequence"/>
</dbReference>
<dbReference type="InterPro" id="IPR051785">
    <property type="entry name" value="MMCE/EMCE_epimerase"/>
</dbReference>
<feature type="domain" description="VOC" evidence="2">
    <location>
        <begin position="5"/>
        <end position="144"/>
    </location>
</feature>